<dbReference type="PANTHER" id="PTHR43850">
    <property type="entry name" value="ABC TRANSPORTER ATP-BINDING PROTEIN MA_4021-RELATED"/>
    <property type="match status" value="1"/>
</dbReference>
<proteinExistence type="predicted"/>
<dbReference type="PANTHER" id="PTHR43850:SF2">
    <property type="entry name" value="ABC TRANSPORTER ATP-BINDING PROTEIN MA_4021-RELATED"/>
    <property type="match status" value="1"/>
</dbReference>
<dbReference type="GO" id="GO:0005524">
    <property type="term" value="F:ATP binding"/>
    <property type="evidence" value="ECO:0007669"/>
    <property type="project" value="InterPro"/>
</dbReference>
<evidence type="ECO:0000313" key="3">
    <source>
        <dbReference type="Proteomes" id="UP000001137"/>
    </source>
</evidence>
<evidence type="ECO:0000313" key="2">
    <source>
        <dbReference type="EMBL" id="ABW01101.1"/>
    </source>
</evidence>
<reference evidence="2 3" key="1">
    <citation type="submission" date="2007-10" db="EMBL/GenBank/DDBJ databases">
        <title>Complete sequence of Caldivirga maquilingensis IC-167.</title>
        <authorList>
            <consortium name="US DOE Joint Genome Institute"/>
            <person name="Copeland A."/>
            <person name="Lucas S."/>
            <person name="Lapidus A."/>
            <person name="Barry K."/>
            <person name="Glavina del Rio T."/>
            <person name="Dalin E."/>
            <person name="Tice H."/>
            <person name="Pitluck S."/>
            <person name="Saunders E."/>
            <person name="Brettin T."/>
            <person name="Bruce D."/>
            <person name="Detter J.C."/>
            <person name="Han C."/>
            <person name="Schmutz J."/>
            <person name="Larimer F."/>
            <person name="Land M."/>
            <person name="Hauser L."/>
            <person name="Kyrpides N."/>
            <person name="Ivanova N."/>
            <person name="Biddle J.F."/>
            <person name="Zhang Z."/>
            <person name="Fitz-Gibbon S.T."/>
            <person name="Lowe T.M."/>
            <person name="Saltikov C."/>
            <person name="House C.H."/>
            <person name="Richardson P."/>
        </authorList>
    </citation>
    <scope>NUCLEOTIDE SEQUENCE [LARGE SCALE GENOMIC DNA]</scope>
    <source>
        <strain evidence="3">ATCC 700844 / DSM 13496 / JCM 10307 / IC-167</strain>
    </source>
</reference>
<keyword evidence="3" id="KW-1185">Reference proteome</keyword>
<sequence length="99" mass="10429">MLELRDAAVKVSKEVFGVVNATMSINDGIAVVLGPNGSGKTTLLRAISGIIPYEGSIKVDGIEVRDAVGLSQLSSNLPEIYRVAYDVSGVLRSLNIPKT</sequence>
<gene>
    <name evidence="2" type="ordered locus">Cmaq_0253</name>
</gene>
<dbReference type="InterPro" id="IPR003439">
    <property type="entry name" value="ABC_transporter-like_ATP-bd"/>
</dbReference>
<dbReference type="GO" id="GO:0016887">
    <property type="term" value="F:ATP hydrolysis activity"/>
    <property type="evidence" value="ECO:0007669"/>
    <property type="project" value="InterPro"/>
</dbReference>
<protein>
    <submittedName>
        <fullName evidence="2">ABC transporter related</fullName>
    </submittedName>
</protein>
<dbReference type="Pfam" id="PF00005">
    <property type="entry name" value="ABC_tran"/>
    <property type="match status" value="1"/>
</dbReference>
<dbReference type="eggNOG" id="arCOG05372">
    <property type="taxonomic scope" value="Archaea"/>
</dbReference>
<accession>A8MAR5</accession>
<dbReference type="GeneID" id="5709836"/>
<dbReference type="InterPro" id="IPR027417">
    <property type="entry name" value="P-loop_NTPase"/>
</dbReference>
<dbReference type="AlphaFoldDB" id="A8MAR5"/>
<dbReference type="KEGG" id="cma:Cmaq_0253"/>
<feature type="domain" description="ABC transporter" evidence="1">
    <location>
        <begin position="22"/>
        <end position="66"/>
    </location>
</feature>
<organism evidence="2 3">
    <name type="scientific">Caldivirga maquilingensis (strain ATCC 700844 / DSM 13496 / JCM 10307 / IC-167)</name>
    <dbReference type="NCBI Taxonomy" id="397948"/>
    <lineage>
        <taxon>Archaea</taxon>
        <taxon>Thermoproteota</taxon>
        <taxon>Thermoprotei</taxon>
        <taxon>Thermoproteales</taxon>
        <taxon>Thermoproteaceae</taxon>
        <taxon>Caldivirga</taxon>
    </lineage>
</organism>
<dbReference type="Proteomes" id="UP000001137">
    <property type="component" value="Chromosome"/>
</dbReference>
<dbReference type="Gene3D" id="3.40.50.300">
    <property type="entry name" value="P-loop containing nucleotide triphosphate hydrolases"/>
    <property type="match status" value="1"/>
</dbReference>
<dbReference type="OrthoDB" id="18209at2157"/>
<name>A8MAR5_CALMQ</name>
<dbReference type="STRING" id="397948.Cmaq_0253"/>
<dbReference type="SUPFAM" id="SSF52540">
    <property type="entry name" value="P-loop containing nucleoside triphosphate hydrolases"/>
    <property type="match status" value="1"/>
</dbReference>
<dbReference type="RefSeq" id="WP_012185321.1">
    <property type="nucleotide sequence ID" value="NC_009954.1"/>
</dbReference>
<dbReference type="EMBL" id="CP000852">
    <property type="protein sequence ID" value="ABW01101.1"/>
    <property type="molecule type" value="Genomic_DNA"/>
</dbReference>
<evidence type="ECO:0000259" key="1">
    <source>
        <dbReference type="Pfam" id="PF00005"/>
    </source>
</evidence>
<dbReference type="HOGENOM" id="CLU_2313637_0_0_2"/>